<dbReference type="HAMAP" id="MF_03057">
    <property type="entry name" value="SDHAF2"/>
    <property type="match status" value="1"/>
</dbReference>
<protein>
    <recommendedName>
        <fullName evidence="4">Succinate dehydrogenase assembly factor 2, mitochondrial</fullName>
        <shortName evidence="4">SDH assembly factor 2</shortName>
        <shortName evidence="4">SDHAF2</shortName>
    </recommendedName>
</protein>
<reference evidence="7" key="1">
    <citation type="journal article" date="2013" name="Genome Announc.">
        <title>Draft genome sequence of the grapevine dieback fungus Eutypa lata UCR-EL1.</title>
        <authorList>
            <person name="Blanco-Ulate B."/>
            <person name="Rolshausen P.E."/>
            <person name="Cantu D."/>
        </authorList>
    </citation>
    <scope>NUCLEOTIDE SEQUENCE [LARGE SCALE GENOMIC DNA]</scope>
    <source>
        <strain evidence="7">UCR-EL1</strain>
    </source>
</reference>
<dbReference type="InterPro" id="IPR005631">
    <property type="entry name" value="SDH"/>
</dbReference>
<dbReference type="Gene3D" id="1.10.150.250">
    <property type="entry name" value="Flavinator of succinate dehydrogenase"/>
    <property type="match status" value="1"/>
</dbReference>
<dbReference type="OMA" id="AFMPRLE"/>
<dbReference type="KEGG" id="ela:UCREL1_7958"/>
<evidence type="ECO:0000256" key="1">
    <source>
        <dbReference type="ARBA" id="ARBA00004305"/>
    </source>
</evidence>
<proteinExistence type="inferred from homology"/>
<name>M7T5I5_EUTLA</name>
<dbReference type="STRING" id="1287681.M7T5I5"/>
<dbReference type="Pfam" id="PF03937">
    <property type="entry name" value="Sdh5"/>
    <property type="match status" value="1"/>
</dbReference>
<keyword evidence="7" id="KW-1185">Reference proteome</keyword>
<comment type="function">
    <text evidence="4">Plays an essential role in the assembly of succinate dehydrogenase (SDH), an enzyme complex (also referred to as respiratory complex II) that is a component of both the tricarboxylic acid (TCA) cycle and the mitochondrial electron transport chain, and which couples the oxidation of succinate to fumarate with the reduction of ubiquinone (coenzyme Q) to ubiquinol. Required for flavinylation (covalent attachment of FAD) of the flavoprotein subunit of the SDH catalytic dimer.</text>
</comment>
<evidence type="ECO:0000313" key="7">
    <source>
        <dbReference type="Proteomes" id="UP000012174"/>
    </source>
</evidence>
<keyword evidence="2 4" id="KW-0496">Mitochondrion</keyword>
<dbReference type="GO" id="GO:0006121">
    <property type="term" value="P:mitochondrial electron transport, succinate to ubiquinone"/>
    <property type="evidence" value="ECO:0007669"/>
    <property type="project" value="UniProtKB-UniRule"/>
</dbReference>
<dbReference type="InterPro" id="IPR036714">
    <property type="entry name" value="SDH_sf"/>
</dbReference>
<dbReference type="GO" id="GO:0006099">
    <property type="term" value="P:tricarboxylic acid cycle"/>
    <property type="evidence" value="ECO:0007669"/>
    <property type="project" value="TreeGrafter"/>
</dbReference>
<gene>
    <name evidence="6" type="ORF">UCREL1_7958</name>
</gene>
<comment type="similarity">
    <text evidence="4">Belongs to the SDHAF2 family.</text>
</comment>
<accession>M7T5I5</accession>
<evidence type="ECO:0000313" key="6">
    <source>
        <dbReference type="EMBL" id="EMR65081.1"/>
    </source>
</evidence>
<comment type="subcellular location">
    <subcellularLocation>
        <location evidence="1 4">Mitochondrion matrix</location>
    </subcellularLocation>
</comment>
<dbReference type="GO" id="GO:0034553">
    <property type="term" value="P:mitochondrial respiratory chain complex II assembly"/>
    <property type="evidence" value="ECO:0007669"/>
    <property type="project" value="TreeGrafter"/>
</dbReference>
<dbReference type="FunFam" id="1.10.150.250:FF:000002">
    <property type="entry name" value="Succinate dehydrogenase assembly factor 2, mitochondrial"/>
    <property type="match status" value="1"/>
</dbReference>
<dbReference type="HOGENOM" id="CLU_082824_1_0_1"/>
<dbReference type="SUPFAM" id="SSF109910">
    <property type="entry name" value="YgfY-like"/>
    <property type="match status" value="1"/>
</dbReference>
<keyword evidence="3 4" id="KW-0143">Chaperone</keyword>
<dbReference type="InterPro" id="IPR028882">
    <property type="entry name" value="SDHAF2"/>
</dbReference>
<evidence type="ECO:0000256" key="4">
    <source>
        <dbReference type="HAMAP-Rule" id="MF_03057"/>
    </source>
</evidence>
<dbReference type="eggNOG" id="KOG3326">
    <property type="taxonomic scope" value="Eukaryota"/>
</dbReference>
<sequence length="270" mass="29087">MAVSTVTRFMRPARRLAALSSRNVAAVITTTSIIRPLSSTPATLRVVPPEGNNAGEMGVGELEGAKFRVEPMRRVGEDDKTMRARLTYQSRKRGTLESDLLLSTFAETYLPRMTRAQMAQLDLFLDENDWDIYYWATQDPPSTTASSAAATPFSATTTSDPDYGSGAEAAIAAASSIDSGTTTTSSTTAGAIELETLGASAGAEDGTQKTEPYNNAGSGEWAQTVGTFKPAYRPVPARWRDSEVLRLLREHVRQQAGKRGGMAFMPALKH</sequence>
<dbReference type="AlphaFoldDB" id="M7T5I5"/>
<dbReference type="EMBL" id="KB706946">
    <property type="protein sequence ID" value="EMR65081.1"/>
    <property type="molecule type" value="Genomic_DNA"/>
</dbReference>
<feature type="region of interest" description="Disordered" evidence="5">
    <location>
        <begin position="141"/>
        <end position="162"/>
    </location>
</feature>
<dbReference type="PANTHER" id="PTHR12469:SF2">
    <property type="entry name" value="SUCCINATE DEHYDROGENASE ASSEMBLY FACTOR 2, MITOCHONDRIAL"/>
    <property type="match status" value="1"/>
</dbReference>
<evidence type="ECO:0000256" key="2">
    <source>
        <dbReference type="ARBA" id="ARBA00023128"/>
    </source>
</evidence>
<dbReference type="GO" id="GO:0005759">
    <property type="term" value="C:mitochondrial matrix"/>
    <property type="evidence" value="ECO:0007669"/>
    <property type="project" value="UniProtKB-SubCell"/>
</dbReference>
<dbReference type="Proteomes" id="UP000012174">
    <property type="component" value="Unassembled WGS sequence"/>
</dbReference>
<dbReference type="OrthoDB" id="284292at2759"/>
<evidence type="ECO:0000256" key="3">
    <source>
        <dbReference type="ARBA" id="ARBA00023186"/>
    </source>
</evidence>
<comment type="subunit">
    <text evidence="4">Interacts with the flavoprotein subunit within the SDH catalytic dimer.</text>
</comment>
<organism evidence="6 7">
    <name type="scientific">Eutypa lata (strain UCR-EL1)</name>
    <name type="common">Grapevine dieback disease fungus</name>
    <name type="synonym">Eutypa armeniacae</name>
    <dbReference type="NCBI Taxonomy" id="1287681"/>
    <lineage>
        <taxon>Eukaryota</taxon>
        <taxon>Fungi</taxon>
        <taxon>Dikarya</taxon>
        <taxon>Ascomycota</taxon>
        <taxon>Pezizomycotina</taxon>
        <taxon>Sordariomycetes</taxon>
        <taxon>Xylariomycetidae</taxon>
        <taxon>Xylariales</taxon>
        <taxon>Diatrypaceae</taxon>
        <taxon>Eutypa</taxon>
    </lineage>
</organism>
<evidence type="ECO:0000256" key="5">
    <source>
        <dbReference type="SAM" id="MobiDB-lite"/>
    </source>
</evidence>
<dbReference type="PANTHER" id="PTHR12469">
    <property type="entry name" value="PROTEIN EMI5 HOMOLOG, MITOCHONDRIAL"/>
    <property type="match status" value="1"/>
</dbReference>